<keyword evidence="3" id="KW-1185">Reference proteome</keyword>
<reference evidence="2" key="1">
    <citation type="submission" date="2007-11" db="EMBL/GenBank/DDBJ databases">
        <authorList>
            <person name="Fulton L."/>
            <person name="Clifton S."/>
            <person name="Fulton B."/>
            <person name="Xu J."/>
            <person name="Minx P."/>
            <person name="Pepin K.H."/>
            <person name="Johnson M."/>
            <person name="Thiruvilangam P."/>
            <person name="Bhonagiri V."/>
            <person name="Nash W.E."/>
            <person name="Mardis E.R."/>
            <person name="Wilson R.K."/>
        </authorList>
    </citation>
    <scope>NUCLEOTIDE SEQUENCE [LARGE SCALE GENOMIC DNA]</scope>
    <source>
        <strain evidence="2">DSM 1402</strain>
    </source>
</reference>
<sequence>MISKKSIILSTLFLFFIKLWYYKNVRGGVTMIGFIFWIIPIIIFWIKTDQIIKAIKENTSKIAETKEDTNNDNENIK</sequence>
<feature type="transmembrane region" description="Helical" evidence="1">
    <location>
        <begin position="7"/>
        <end position="22"/>
    </location>
</feature>
<comment type="caution">
    <text evidence="2">The sequence shown here is derived from an EMBL/GenBank/DDBJ whole genome shotgun (WGS) entry which is preliminary data.</text>
</comment>
<evidence type="ECO:0000313" key="2">
    <source>
        <dbReference type="EMBL" id="EDS20055.1"/>
    </source>
</evidence>
<proteinExistence type="predicted"/>
<name>B0N0M7_9FIRM</name>
<gene>
    <name evidence="2" type="ORF">CLORAM_00147</name>
</gene>
<dbReference type="EMBL" id="ABFX02000002">
    <property type="protein sequence ID" value="EDS20055.1"/>
    <property type="molecule type" value="Genomic_DNA"/>
</dbReference>
<feature type="transmembrane region" description="Helical" evidence="1">
    <location>
        <begin position="28"/>
        <end position="46"/>
    </location>
</feature>
<keyword evidence="1" id="KW-0812">Transmembrane</keyword>
<evidence type="ECO:0000313" key="3">
    <source>
        <dbReference type="Proteomes" id="UP000005798"/>
    </source>
</evidence>
<accession>B0N0M7</accession>
<keyword evidence="1" id="KW-0472">Membrane</keyword>
<protein>
    <submittedName>
        <fullName evidence="2">Uncharacterized protein</fullName>
    </submittedName>
</protein>
<dbReference type="HOGENOM" id="CLU_2632650_0_0_9"/>
<reference evidence="2" key="2">
    <citation type="submission" date="2014-06" db="EMBL/GenBank/DDBJ databases">
        <title>Draft genome sequence of Clostridium ramosum(DSM 1402).</title>
        <authorList>
            <person name="Sudarsanam P."/>
            <person name="Ley R."/>
            <person name="Guruge J."/>
            <person name="Turnbaugh P.J."/>
            <person name="Mahowald M."/>
            <person name="Liep D."/>
            <person name="Gordon J."/>
        </authorList>
    </citation>
    <scope>NUCLEOTIDE SEQUENCE</scope>
    <source>
        <strain evidence="2">DSM 1402</strain>
    </source>
</reference>
<organism evidence="2 3">
    <name type="scientific">Thomasclavelia ramosa DSM 1402</name>
    <dbReference type="NCBI Taxonomy" id="445974"/>
    <lineage>
        <taxon>Bacteria</taxon>
        <taxon>Bacillati</taxon>
        <taxon>Bacillota</taxon>
        <taxon>Erysipelotrichia</taxon>
        <taxon>Erysipelotrichales</taxon>
        <taxon>Coprobacillaceae</taxon>
        <taxon>Thomasclavelia</taxon>
    </lineage>
</organism>
<dbReference type="Proteomes" id="UP000005798">
    <property type="component" value="Unassembled WGS sequence"/>
</dbReference>
<keyword evidence="1" id="KW-1133">Transmembrane helix</keyword>
<dbReference type="AlphaFoldDB" id="B0N0M7"/>
<evidence type="ECO:0000256" key="1">
    <source>
        <dbReference type="SAM" id="Phobius"/>
    </source>
</evidence>